<sequence>MRAPKSLAFAAAAGLLVVGCSNEEPSGSPAPSTSTSTPSATPTPTPTPSATPSTPKPAGPQTRTAAELKKALMALADLPPGFSIESDQAAEGGDITASSKNAACAKLVALTNADTPPGSKASAIESYSGGQEGPFIDEQIDAMGTPQAVAALQNSFRSAIRSCKTLTLRVPNEGSSTVQVREVSPPQAGTTPVAVRFTATSGPLEGLELTMVTTGVADVVIALTVMGFPEDVAGATETAVTKAKKTLKTTNSGT</sequence>
<dbReference type="OrthoDB" id="3828372at2"/>
<reference evidence="2 3" key="1">
    <citation type="submission" date="2019-03" db="EMBL/GenBank/DDBJ databases">
        <title>Genomic Encyclopedia of Type Strains, Phase III (KMG-III): the genomes of soil and plant-associated and newly described type strains.</title>
        <authorList>
            <person name="Whitman W."/>
        </authorList>
    </citation>
    <scope>NUCLEOTIDE SEQUENCE [LARGE SCALE GENOMIC DNA]</scope>
    <source>
        <strain evidence="2 3">VKM Ac-2527</strain>
    </source>
</reference>
<evidence type="ECO:0000313" key="2">
    <source>
        <dbReference type="EMBL" id="TDO44083.1"/>
    </source>
</evidence>
<dbReference type="AlphaFoldDB" id="A0A4R6K406"/>
<evidence type="ECO:0000313" key="3">
    <source>
        <dbReference type="Proteomes" id="UP000295388"/>
    </source>
</evidence>
<accession>A0A4R6K406</accession>
<dbReference type="PROSITE" id="PS51257">
    <property type="entry name" value="PROKAR_LIPOPROTEIN"/>
    <property type="match status" value="1"/>
</dbReference>
<feature type="region of interest" description="Disordered" evidence="1">
    <location>
        <begin position="20"/>
        <end position="63"/>
    </location>
</feature>
<protein>
    <submittedName>
        <fullName evidence="2">Uncharacterized protein</fullName>
    </submittedName>
</protein>
<proteinExistence type="predicted"/>
<dbReference type="Proteomes" id="UP000295388">
    <property type="component" value="Unassembled WGS sequence"/>
</dbReference>
<feature type="compositionally biased region" description="Pro residues" evidence="1">
    <location>
        <begin position="41"/>
        <end position="58"/>
    </location>
</feature>
<evidence type="ECO:0000256" key="1">
    <source>
        <dbReference type="SAM" id="MobiDB-lite"/>
    </source>
</evidence>
<comment type="caution">
    <text evidence="2">The sequence shown here is derived from an EMBL/GenBank/DDBJ whole genome shotgun (WGS) entry which is preliminary data.</text>
</comment>
<name>A0A4R6K406_9ACTN</name>
<keyword evidence="3" id="KW-1185">Reference proteome</keyword>
<organism evidence="2 3">
    <name type="scientific">Kribbella caucasensis</name>
    <dbReference type="NCBI Taxonomy" id="2512215"/>
    <lineage>
        <taxon>Bacteria</taxon>
        <taxon>Bacillati</taxon>
        <taxon>Actinomycetota</taxon>
        <taxon>Actinomycetes</taxon>
        <taxon>Propionibacteriales</taxon>
        <taxon>Kribbellaceae</taxon>
        <taxon>Kribbella</taxon>
    </lineage>
</organism>
<dbReference type="RefSeq" id="WP_133803605.1">
    <property type="nucleotide sequence ID" value="NZ_SNWQ01000017.1"/>
</dbReference>
<gene>
    <name evidence="2" type="ORF">EV643_117106</name>
</gene>
<feature type="compositionally biased region" description="Low complexity" evidence="1">
    <location>
        <begin position="20"/>
        <end position="40"/>
    </location>
</feature>
<dbReference type="EMBL" id="SNWQ01000017">
    <property type="protein sequence ID" value="TDO44083.1"/>
    <property type="molecule type" value="Genomic_DNA"/>
</dbReference>